<dbReference type="AlphaFoldDB" id="A0A812J0T4"/>
<proteinExistence type="predicted"/>
<protein>
    <submittedName>
        <fullName evidence="2">Uncharacterized protein</fullName>
    </submittedName>
</protein>
<sequence length="113" mass="12547">MCAQQCKVPADLFFLVRAGLWPLVLGRFIEVDLCSFSIWLQVLTRDGFPYPYNGAISGLFSGAVLSIVNRWDRDSTLWTMAGSSVLSILSHYATEGQSMNVKAEGKRTPVRSE</sequence>
<gene>
    <name evidence="2" type="ORF">SNAT2548_LOCUS5168</name>
</gene>
<keyword evidence="1" id="KW-0472">Membrane</keyword>
<keyword evidence="1" id="KW-1133">Transmembrane helix</keyword>
<dbReference type="EMBL" id="CAJNDS010000328">
    <property type="protein sequence ID" value="CAE7192701.1"/>
    <property type="molecule type" value="Genomic_DNA"/>
</dbReference>
<dbReference type="OrthoDB" id="421958at2759"/>
<reference evidence="2" key="1">
    <citation type="submission" date="2021-02" db="EMBL/GenBank/DDBJ databases">
        <authorList>
            <person name="Dougan E. K."/>
            <person name="Rhodes N."/>
            <person name="Thang M."/>
            <person name="Chan C."/>
        </authorList>
    </citation>
    <scope>NUCLEOTIDE SEQUENCE</scope>
</reference>
<evidence type="ECO:0000313" key="3">
    <source>
        <dbReference type="Proteomes" id="UP000604046"/>
    </source>
</evidence>
<keyword evidence="1" id="KW-0812">Transmembrane</keyword>
<comment type="caution">
    <text evidence="2">The sequence shown here is derived from an EMBL/GenBank/DDBJ whole genome shotgun (WGS) entry which is preliminary data.</text>
</comment>
<name>A0A812J0T4_9DINO</name>
<feature type="transmembrane region" description="Helical" evidence="1">
    <location>
        <begin position="12"/>
        <end position="29"/>
    </location>
</feature>
<dbReference type="Proteomes" id="UP000604046">
    <property type="component" value="Unassembled WGS sequence"/>
</dbReference>
<accession>A0A812J0T4</accession>
<evidence type="ECO:0000256" key="1">
    <source>
        <dbReference type="SAM" id="Phobius"/>
    </source>
</evidence>
<evidence type="ECO:0000313" key="2">
    <source>
        <dbReference type="EMBL" id="CAE7192701.1"/>
    </source>
</evidence>
<feature type="transmembrane region" description="Helical" evidence="1">
    <location>
        <begin position="49"/>
        <end position="68"/>
    </location>
</feature>
<keyword evidence="3" id="KW-1185">Reference proteome</keyword>
<organism evidence="2 3">
    <name type="scientific">Symbiodinium natans</name>
    <dbReference type="NCBI Taxonomy" id="878477"/>
    <lineage>
        <taxon>Eukaryota</taxon>
        <taxon>Sar</taxon>
        <taxon>Alveolata</taxon>
        <taxon>Dinophyceae</taxon>
        <taxon>Suessiales</taxon>
        <taxon>Symbiodiniaceae</taxon>
        <taxon>Symbiodinium</taxon>
    </lineage>
</organism>